<gene>
    <name evidence="1" type="ORF">PGTUg99_019643</name>
</gene>
<organism evidence="1 2">
    <name type="scientific">Puccinia graminis f. sp. tritici</name>
    <dbReference type="NCBI Taxonomy" id="56615"/>
    <lineage>
        <taxon>Eukaryota</taxon>
        <taxon>Fungi</taxon>
        <taxon>Dikarya</taxon>
        <taxon>Basidiomycota</taxon>
        <taxon>Pucciniomycotina</taxon>
        <taxon>Pucciniomycetes</taxon>
        <taxon>Pucciniales</taxon>
        <taxon>Pucciniaceae</taxon>
        <taxon>Puccinia</taxon>
    </lineage>
</organism>
<dbReference type="EMBL" id="VDEP01000240">
    <property type="protein sequence ID" value="KAA1120927.1"/>
    <property type="molecule type" value="Genomic_DNA"/>
</dbReference>
<dbReference type="AlphaFoldDB" id="A0A5B0R5W2"/>
<dbReference type="Proteomes" id="UP000325313">
    <property type="component" value="Unassembled WGS sequence"/>
</dbReference>
<proteinExistence type="predicted"/>
<evidence type="ECO:0000313" key="2">
    <source>
        <dbReference type="Proteomes" id="UP000325313"/>
    </source>
</evidence>
<reference evidence="1 2" key="1">
    <citation type="submission" date="2019-05" db="EMBL/GenBank/DDBJ databases">
        <title>Emergence of the Ug99 lineage of the wheat stem rust pathogen through somatic hybridization.</title>
        <authorList>
            <person name="Li F."/>
            <person name="Upadhyaya N.M."/>
            <person name="Sperschneider J."/>
            <person name="Matny O."/>
            <person name="Nguyen-Phuc H."/>
            <person name="Mago R."/>
            <person name="Raley C."/>
            <person name="Miller M.E."/>
            <person name="Silverstein K.A.T."/>
            <person name="Henningsen E."/>
            <person name="Hirsch C.D."/>
            <person name="Visser B."/>
            <person name="Pretorius Z.A."/>
            <person name="Steffenson B.J."/>
            <person name="Schwessinger B."/>
            <person name="Dodds P.N."/>
            <person name="Figueroa M."/>
        </authorList>
    </citation>
    <scope>NUCLEOTIDE SEQUENCE [LARGE SCALE GENOMIC DNA]</scope>
    <source>
        <strain evidence="1 2">Ug99</strain>
    </source>
</reference>
<name>A0A5B0R5W2_PUCGR</name>
<accession>A0A5B0R5W2</accession>
<protein>
    <submittedName>
        <fullName evidence="1">Uncharacterized protein</fullName>
    </submittedName>
</protein>
<comment type="caution">
    <text evidence="1">The sequence shown here is derived from an EMBL/GenBank/DDBJ whole genome shotgun (WGS) entry which is preliminary data.</text>
</comment>
<sequence length="133" mass="13914">MDPIPGIGIGSLHPIPVVQYIGIGLGGAIRYQYPVLGPFSIRSGDRICYILANMVAKPKTQTGFLAQLGAASVAHSGVLSTVPLDIWLSGGLILEGSKPVNALEWWLQQKQGGNTYGGLLKMALDVLSCPGTA</sequence>
<evidence type="ECO:0000313" key="1">
    <source>
        <dbReference type="EMBL" id="KAA1120927.1"/>
    </source>
</evidence>